<dbReference type="RefSeq" id="WP_038640231.1">
    <property type="nucleotide sequence ID" value="NZ_CP009888.1"/>
</dbReference>
<evidence type="ECO:0000256" key="2">
    <source>
        <dbReference type="PROSITE-ProRule" id="PRU00169"/>
    </source>
</evidence>
<evidence type="ECO:0000313" key="5">
    <source>
        <dbReference type="Proteomes" id="UP000030341"/>
    </source>
</evidence>
<dbReference type="InterPro" id="IPR001789">
    <property type="entry name" value="Sig_transdc_resp-reg_receiver"/>
</dbReference>
<keyword evidence="1 2" id="KW-0597">Phosphoprotein</keyword>
<dbReference type="HOGENOM" id="CLU_000445_69_15_6"/>
<organism evidence="4 5">
    <name type="scientific">Pseudoalteromonas piratica</name>
    <dbReference type="NCBI Taxonomy" id="1348114"/>
    <lineage>
        <taxon>Bacteria</taxon>
        <taxon>Pseudomonadati</taxon>
        <taxon>Pseudomonadota</taxon>
        <taxon>Gammaproteobacteria</taxon>
        <taxon>Alteromonadales</taxon>
        <taxon>Pseudoalteromonadaceae</taxon>
        <taxon>Pseudoalteromonas</taxon>
    </lineage>
</organism>
<dbReference type="SMART" id="SM00448">
    <property type="entry name" value="REC"/>
    <property type="match status" value="1"/>
</dbReference>
<gene>
    <name evidence="4" type="ORF">OM33_06665</name>
</gene>
<keyword evidence="5" id="KW-1185">Reference proteome</keyword>
<feature type="modified residue" description="4-aspartylphosphate" evidence="2">
    <location>
        <position position="56"/>
    </location>
</feature>
<dbReference type="KEGG" id="pseo:OM33_06665"/>
<accession>A0A0A7EE98</accession>
<dbReference type="Pfam" id="PF00072">
    <property type="entry name" value="Response_reg"/>
    <property type="match status" value="1"/>
</dbReference>
<dbReference type="InterPro" id="IPR011006">
    <property type="entry name" value="CheY-like_superfamily"/>
</dbReference>
<dbReference type="GO" id="GO:0000160">
    <property type="term" value="P:phosphorelay signal transduction system"/>
    <property type="evidence" value="ECO:0007669"/>
    <property type="project" value="InterPro"/>
</dbReference>
<evidence type="ECO:0000313" key="4">
    <source>
        <dbReference type="EMBL" id="AIY64868.1"/>
    </source>
</evidence>
<name>A0A0A7EE98_9GAMM</name>
<dbReference type="InterPro" id="IPR050595">
    <property type="entry name" value="Bact_response_regulator"/>
</dbReference>
<dbReference type="SUPFAM" id="SSF52172">
    <property type="entry name" value="CheY-like"/>
    <property type="match status" value="1"/>
</dbReference>
<dbReference type="AlphaFoldDB" id="A0A0A7EE98"/>
<dbReference type="eggNOG" id="COG2201">
    <property type="taxonomic scope" value="Bacteria"/>
</dbReference>
<dbReference type="EMBL" id="CP009888">
    <property type="protein sequence ID" value="AIY64868.1"/>
    <property type="molecule type" value="Genomic_DNA"/>
</dbReference>
<dbReference type="PROSITE" id="PS50110">
    <property type="entry name" value="RESPONSE_REGULATORY"/>
    <property type="match status" value="1"/>
</dbReference>
<protein>
    <submittedName>
        <fullName evidence="4">Chemotaxis protein</fullName>
    </submittedName>
</protein>
<feature type="domain" description="Response regulatory" evidence="3">
    <location>
        <begin position="6"/>
        <end position="121"/>
    </location>
</feature>
<dbReference type="Gene3D" id="3.40.50.2300">
    <property type="match status" value="1"/>
</dbReference>
<proteinExistence type="predicted"/>
<dbReference type="PANTHER" id="PTHR44591:SF24">
    <property type="entry name" value="PROTEIN-GLUTAMATE METHYLESTERASE_PROTEIN-GLUTAMINE GLUTAMINASE 1"/>
    <property type="match status" value="1"/>
</dbReference>
<dbReference type="Proteomes" id="UP000030341">
    <property type="component" value="Chromosome 1"/>
</dbReference>
<reference evidence="4 5" key="1">
    <citation type="submission" date="2014-11" db="EMBL/GenBank/DDBJ databases">
        <title>Complete Genome Sequence of Pseudoalteromonas sp. Strain OCN003 Isolated from Kaneohe Bay, Oahu, Hawaii.</title>
        <authorList>
            <person name="Beurmann S."/>
            <person name="Videau P."/>
            <person name="Ushijima B."/>
            <person name="Smith A.M."/>
            <person name="Aeby G.S."/>
            <person name="Callahan S.M."/>
            <person name="Belcaid M."/>
        </authorList>
    </citation>
    <scope>NUCLEOTIDE SEQUENCE [LARGE SCALE GENOMIC DNA]</scope>
    <source>
        <strain evidence="4 5">OCN003</strain>
    </source>
</reference>
<evidence type="ECO:0000259" key="3">
    <source>
        <dbReference type="PROSITE" id="PS50110"/>
    </source>
</evidence>
<evidence type="ECO:0000256" key="1">
    <source>
        <dbReference type="ARBA" id="ARBA00022553"/>
    </source>
</evidence>
<dbReference type="PANTHER" id="PTHR44591">
    <property type="entry name" value="STRESS RESPONSE REGULATOR PROTEIN 1"/>
    <property type="match status" value="1"/>
</dbReference>
<sequence>MTSTFPVLVCDDSLIARKQVVRFFKKHDDFVISQAQNGQEAMDLLRQQEFGLLCLDLTMPVMDGLAVLANLKAEQIHLHTVVISADIQPEMKQRVADYGVLGFIEKPFNDEDFSAVLHKFGIR</sequence>
<dbReference type="STRING" id="1348114.OM33_06665"/>